<dbReference type="GeneID" id="105268804"/>
<organism evidence="1">
    <name type="scientific">Fopius arisanus</name>
    <dbReference type="NCBI Taxonomy" id="64838"/>
    <lineage>
        <taxon>Eukaryota</taxon>
        <taxon>Metazoa</taxon>
        <taxon>Ecdysozoa</taxon>
        <taxon>Arthropoda</taxon>
        <taxon>Hexapoda</taxon>
        <taxon>Insecta</taxon>
        <taxon>Pterygota</taxon>
        <taxon>Neoptera</taxon>
        <taxon>Endopterygota</taxon>
        <taxon>Hymenoptera</taxon>
        <taxon>Apocrita</taxon>
        <taxon>Ichneumonoidea</taxon>
        <taxon>Braconidae</taxon>
        <taxon>Opiinae</taxon>
        <taxon>Fopius</taxon>
    </lineage>
</organism>
<reference evidence="1" key="1">
    <citation type="submission" date="2015-01" db="EMBL/GenBank/DDBJ databases">
        <title>Transcriptome Assembly of Fopius arisanus.</title>
        <authorList>
            <person name="Geib S."/>
        </authorList>
    </citation>
    <scope>NUCLEOTIDE SEQUENCE</scope>
</reference>
<keyword evidence="2" id="KW-1185">Reference proteome</keyword>
<evidence type="ECO:0000313" key="1">
    <source>
        <dbReference type="EMBL" id="JAG78326.1"/>
    </source>
</evidence>
<dbReference type="EMBL" id="GBYB01008559">
    <property type="protein sequence ID" value="JAG78326.1"/>
    <property type="molecule type" value="Transcribed_RNA"/>
</dbReference>
<protein>
    <submittedName>
        <fullName evidence="1">CN166 protein</fullName>
    </submittedName>
    <submittedName>
        <fullName evidence="3 4">UPF0568 protein C14orf166 homolog isoform X1</fullName>
    </submittedName>
</protein>
<dbReference type="InterPro" id="IPR019265">
    <property type="entry name" value="RTRAF"/>
</dbReference>
<name>A0A0C9QXP6_9HYME</name>
<dbReference type="RefSeq" id="XP_011306941.1">
    <property type="nucleotide sequence ID" value="XM_011308639.1"/>
</dbReference>
<sequence>MFKNRLKALDYASWGQVNGNDPEHFKNLVVWLEDQKIRHYAIQDRSDLRDIHNTEWNKTFEKYILDVGCPVTTTNLDKLEWLVGLAVRLDFEDNLEKYQAKKDAAKIAEVPSVKSTNPLDNLDFTSDEFREGVQSIAKQLNIPQHPNHLITLEACSKYVTARLDTAVIKAPHSVVIKGTPFPIMETEMGFDMGDKVLNNTAKALNLLYIQDLRNLQTNINEAIVAVQNITANPKTDTKAGKVGI</sequence>
<accession>A0A0C9QXP6</accession>
<proteinExistence type="predicted"/>
<accession>A0A9R1TB76</accession>
<dbReference type="OrthoDB" id="514167at2759"/>
<dbReference type="PANTHER" id="PTHR15924">
    <property type="entry name" value="CLE"/>
    <property type="match status" value="1"/>
</dbReference>
<dbReference type="Proteomes" id="UP000694866">
    <property type="component" value="Unplaced"/>
</dbReference>
<dbReference type="AlphaFoldDB" id="A0A0C9QXP6"/>
<evidence type="ECO:0000313" key="2">
    <source>
        <dbReference type="Proteomes" id="UP000694866"/>
    </source>
</evidence>
<dbReference type="RefSeq" id="XP_011306949.1">
    <property type="nucleotide sequence ID" value="XM_011308647.1"/>
</dbReference>
<evidence type="ECO:0000313" key="4">
    <source>
        <dbReference type="RefSeq" id="XP_011306949.1"/>
    </source>
</evidence>
<accession>A0A9R1U2T9</accession>
<evidence type="ECO:0000313" key="3">
    <source>
        <dbReference type="RefSeq" id="XP_011306941.1"/>
    </source>
</evidence>
<reference evidence="3 4" key="2">
    <citation type="submission" date="2025-04" db="UniProtKB">
        <authorList>
            <consortium name="RefSeq"/>
        </authorList>
    </citation>
    <scope>IDENTIFICATION</scope>
    <source>
        <strain evidence="3 4">USDA-PBARC FA_bdor</strain>
        <tissue evidence="3 4">Whole organism</tissue>
    </source>
</reference>
<dbReference type="KEGG" id="fas:105268804"/>
<gene>
    <name evidence="1" type="primary">CN166</name>
    <name evidence="3 4" type="synonym">LOC105268804</name>
    <name evidence="1" type="ORF">g.12091</name>
</gene>
<dbReference type="Pfam" id="PF10036">
    <property type="entry name" value="RLL"/>
    <property type="match status" value="1"/>
</dbReference>